<evidence type="ECO:0000256" key="1">
    <source>
        <dbReference type="SAM" id="MobiDB-lite"/>
    </source>
</evidence>
<accession>A0ABQ0GJN6</accession>
<feature type="region of interest" description="Disordered" evidence="1">
    <location>
        <begin position="1"/>
        <end position="98"/>
    </location>
</feature>
<evidence type="ECO:0008006" key="4">
    <source>
        <dbReference type="Google" id="ProtNLM"/>
    </source>
</evidence>
<dbReference type="GeneID" id="98178713"/>
<name>A0ABQ0GJN6_9PEZI</name>
<comment type="caution">
    <text evidence="2">The sequence shown here is derived from an EMBL/GenBank/DDBJ whole genome shotgun (WGS) entry which is preliminary data.</text>
</comment>
<dbReference type="EMBL" id="BAAFSV010000004">
    <property type="protein sequence ID" value="GAB1317760.1"/>
    <property type="molecule type" value="Genomic_DNA"/>
</dbReference>
<feature type="compositionally biased region" description="Low complexity" evidence="1">
    <location>
        <begin position="1422"/>
        <end position="1445"/>
    </location>
</feature>
<feature type="compositionally biased region" description="Polar residues" evidence="1">
    <location>
        <begin position="817"/>
        <end position="830"/>
    </location>
</feature>
<organism evidence="2 3">
    <name type="scientific">Madurella fahalii</name>
    <dbReference type="NCBI Taxonomy" id="1157608"/>
    <lineage>
        <taxon>Eukaryota</taxon>
        <taxon>Fungi</taxon>
        <taxon>Dikarya</taxon>
        <taxon>Ascomycota</taxon>
        <taxon>Pezizomycotina</taxon>
        <taxon>Sordariomycetes</taxon>
        <taxon>Sordariomycetidae</taxon>
        <taxon>Sordariales</taxon>
        <taxon>Sordariales incertae sedis</taxon>
        <taxon>Madurella</taxon>
    </lineage>
</organism>
<feature type="compositionally biased region" description="Polar residues" evidence="1">
    <location>
        <begin position="1359"/>
        <end position="1373"/>
    </location>
</feature>
<feature type="region of interest" description="Disordered" evidence="1">
    <location>
        <begin position="276"/>
        <end position="316"/>
    </location>
</feature>
<feature type="compositionally biased region" description="Low complexity" evidence="1">
    <location>
        <begin position="1453"/>
        <end position="1470"/>
    </location>
</feature>
<feature type="region of interest" description="Disordered" evidence="1">
    <location>
        <begin position="811"/>
        <end position="834"/>
    </location>
</feature>
<feature type="region of interest" description="Disordered" evidence="1">
    <location>
        <begin position="330"/>
        <end position="362"/>
    </location>
</feature>
<feature type="compositionally biased region" description="Polar residues" evidence="1">
    <location>
        <begin position="1327"/>
        <end position="1337"/>
    </location>
</feature>
<feature type="compositionally biased region" description="Acidic residues" evidence="1">
    <location>
        <begin position="213"/>
        <end position="230"/>
    </location>
</feature>
<sequence length="1542" mass="171865">MAFWRRLVATPAPGVASKDGTLPSLPSPLLHTKRSVSIREDDNDDYADRTSPSSVTPPPKRRRIRKPGPERSTRKRSTNHHPPESKTDDGGGSPSFSPLLRQEQTATITTDPSSPEFQTVLSAFRLLLRSPDHSLPAILEAYFEPQDRELLIPCVGARAKKNPALAELQRENARSYRELLQSGRFEGWEGEGTDLAFRLTLAWFGLPVGPLGDGDEDGEGDEKEEEDESEGEGKGEGELGWLNCYTERTFGRDVVRVPDPELEAYQMGEHPTVGRVFFSGLRGGDTDREDTASESGVSDEEKTSDPASSPLSLRGGAFGSGFVSNGLREIRSHDSATSGRPSRRSARLGLSSPLETPRGGDTASVNERWIPLYGYQGIVWFRIDMFYTFVDAVDRLLCLDNRAGVTYSLYLLDKRKTYETQAERDEFLQDEGNNGLTIWCAGVGDYSHDHLVWEWVIGQLGRLGEDVNGPEVYQKVLFVAGPDDPIPWTWKPGPSHQVMEVVLDWADERDLERPDVAYLRMPDNPTDVVYTNLYSKWMAHICRVLAAGRIPGRPGYPAIPDAWFSVADSVRNTGGHGIGTYGGLLFLPQSWSAVAHKWEVDKYSVLRLQARTGRKPRDHKGRISDRWHLFLPGVIGPYEKQYILHDEVGSVRVVQRTIMDLVRSSMSSESFSKLKSIEVYLPGTGFFHSSESSAEQPTQSVVSLTARSLGSEFQPVVDRLVQWKVWLEKMPGVPPTANGLSMFPQFITIRPVFERYTVCGVSMGTEALRWDPDSTSITEFRHLMVKIWSKGMGKNSYSSDHSLISITQHRPGAASLRPSTTPAYSMNPHQNKPKLIIGPDTDEDQWWSICRMIVEPEVYVSLVDEERMPSFRDYETEQPFGYRDIYKTPSNSLYRALRGDLIPTVTRHYDYQLWDENVTPQLKTVKPWDEQPLSLSAYFGPDRFALQWPTSSPGHSDFLLDSRGTKGGRLSEANANRTRPARQEHLHSLHEAIPESLAKRITFPTATNVEWGMHVRANSYTNPLYLQIVRDIPIDAPAMGTLLNLGRDSLPVVSLSVLTPTEVRRLQRDYDDMRNLILSRAQHCPYPGCDAVYPVSQPLAMQQHLKDTHIAEKCSICDEMLFQHWPPEQRYQHYVAKHSDIFKSLETLPGNEGIEITGEAHIDQAREGRWKFCPRCGRDHRVLNVRTDRAHHDNVCYPGVQDRETDWSACGMCGDRIPKPASGSSTGKRHAHRDIPPETPFCEKCAAPLSLFSEAYRDKHMDFCKGHGRDDAKHCPWCGVELDRQFDSRLEHIEECAEKPIDDPEGPIDVNSRSDFQLATGRRPRQDQTPNAHSNVSRGPEPEPGPAPVSPKMLPAKNPKTTPSKKIATTSKDASYKPPIQLPTRRSKRIRKASVRTIDSTLSPPPSTPNRARSRESRRPTKASAPEAPQPSPAVAAAAAAKAVPAPTPTTPTAPQSPAATARARGRPAAVSKAGAVPTRAGKRKRGAAVEEPEPGTETGVDHAAKAARVVRRVEYAEPLEKGASPPRRVVSLVSAFKKPGR</sequence>
<gene>
    <name evidence="2" type="ORF">MFIFM68171_07970</name>
</gene>
<evidence type="ECO:0000313" key="3">
    <source>
        <dbReference type="Proteomes" id="UP001628179"/>
    </source>
</evidence>
<feature type="region of interest" description="Disordered" evidence="1">
    <location>
        <begin position="1319"/>
        <end position="1504"/>
    </location>
</feature>
<feature type="region of interest" description="Disordered" evidence="1">
    <location>
        <begin position="209"/>
        <end position="239"/>
    </location>
</feature>
<evidence type="ECO:0000313" key="2">
    <source>
        <dbReference type="EMBL" id="GAB1317760.1"/>
    </source>
</evidence>
<keyword evidence="3" id="KW-1185">Reference proteome</keyword>
<protein>
    <recommendedName>
        <fullName evidence="4">C2H2-type domain-containing protein</fullName>
    </recommendedName>
</protein>
<reference evidence="2 3" key="1">
    <citation type="submission" date="2024-09" db="EMBL/GenBank/DDBJ databases">
        <title>Itraconazole resistance in Madurella fahalii resulting from another homologue of gene encoding cytochrome P450 14-alpha sterol demethylase (CYP51).</title>
        <authorList>
            <person name="Yoshioka I."/>
            <person name="Fahal A.H."/>
            <person name="Kaneko S."/>
            <person name="Yaguchi T."/>
        </authorList>
    </citation>
    <scope>NUCLEOTIDE SEQUENCE [LARGE SCALE GENOMIC DNA]</scope>
    <source>
        <strain evidence="2 3">IFM 68171</strain>
    </source>
</reference>
<dbReference type="RefSeq" id="XP_070919491.1">
    <property type="nucleotide sequence ID" value="XM_071063390.1"/>
</dbReference>
<dbReference type="Proteomes" id="UP001628179">
    <property type="component" value="Unassembled WGS sequence"/>
</dbReference>
<feature type="compositionally biased region" description="Basic residues" evidence="1">
    <location>
        <begin position="1385"/>
        <end position="1394"/>
    </location>
</feature>
<proteinExistence type="predicted"/>